<reference evidence="8" key="1">
    <citation type="journal article" date="2014" name="Int. J. Syst. Evol. Microbiol.">
        <title>Complete genome sequence of Corynebacterium casei LMG S-19264T (=DSM 44701T), isolated from a smear-ripened cheese.</title>
        <authorList>
            <consortium name="US DOE Joint Genome Institute (JGI-PGF)"/>
            <person name="Walter F."/>
            <person name="Albersmeier A."/>
            <person name="Kalinowski J."/>
            <person name="Ruckert C."/>
        </authorList>
    </citation>
    <scope>NUCLEOTIDE SEQUENCE</scope>
    <source>
        <strain evidence="8">KCTC 12368</strain>
    </source>
</reference>
<evidence type="ECO:0000313" key="9">
    <source>
        <dbReference type="Proteomes" id="UP000619457"/>
    </source>
</evidence>
<feature type="domain" description="SusD-like N-terminal" evidence="7">
    <location>
        <begin position="50"/>
        <end position="234"/>
    </location>
</feature>
<gene>
    <name evidence="8" type="ORF">GCM10007049_06540</name>
</gene>
<comment type="caution">
    <text evidence="8">The sequence shown here is derived from an EMBL/GenBank/DDBJ whole genome shotgun (WGS) entry which is preliminary data.</text>
</comment>
<dbReference type="Proteomes" id="UP000619457">
    <property type="component" value="Unassembled WGS sequence"/>
</dbReference>
<comment type="subcellular location">
    <subcellularLocation>
        <location evidence="1">Cell outer membrane</location>
    </subcellularLocation>
</comment>
<evidence type="ECO:0000256" key="4">
    <source>
        <dbReference type="ARBA" id="ARBA00023136"/>
    </source>
</evidence>
<reference evidence="8" key="2">
    <citation type="submission" date="2020-09" db="EMBL/GenBank/DDBJ databases">
        <authorList>
            <person name="Sun Q."/>
            <person name="Kim S."/>
        </authorList>
    </citation>
    <scope>NUCLEOTIDE SEQUENCE</scope>
    <source>
        <strain evidence="8">KCTC 12368</strain>
    </source>
</reference>
<proteinExistence type="inferred from homology"/>
<keyword evidence="5" id="KW-0998">Cell outer membrane</keyword>
<evidence type="ECO:0000256" key="3">
    <source>
        <dbReference type="ARBA" id="ARBA00022729"/>
    </source>
</evidence>
<name>A0A918PNF2_9BACT</name>
<dbReference type="InterPro" id="IPR012944">
    <property type="entry name" value="SusD_RagB_dom"/>
</dbReference>
<keyword evidence="4" id="KW-0472">Membrane</keyword>
<evidence type="ECO:0000313" key="8">
    <source>
        <dbReference type="EMBL" id="GGZ16850.1"/>
    </source>
</evidence>
<dbReference type="CDD" id="cd08977">
    <property type="entry name" value="SusD"/>
    <property type="match status" value="1"/>
</dbReference>
<sequence length="524" mass="57877">MKTKMKNIDRVYSSISKGLVIISGTALLSCSSFLEETPSAILTEANFYQSTTDAISAVDAIYASVQSGNGGWYFGDFYSTTDVNTDDMFTDPSVGNATWQAWSQLNINAEIGQIDNVWNQHYITIGRSNAVIDLVSDDIDIKDRLVGEAKFFRALAYFNLVRYFGDVPVTTSIIKNLDDAFLIAAKRSPSVEVYELIEQDLMDAAAALPDQWSGGDLGRVTSGSAYGLLAKVYLTWAGYPLQDASKYALAADMASELVNNRSTYGYGLEENYLDAFRTNVGKESLFEAQMKSGIGVSQGGSLAGIATFPRNLTGILGANYRGNALFRPTPDLVNSFDPQDLRYQTGMFTSLSNPDGATASFDPHVFKYIEVEDILEQGLVLNDGGVNTKVLRFADILLIYAEALNEVNNGPTAPAFSAINEVRSRAGLEALSGLSYADFQEAVYRERRWELFGEGHRWFDLVRQNRYVSTMEDFKSTFQDFPNPATTSTFEIKKNIQPYYILMPIPQSQINILESDGDLQNPGY</sequence>
<dbReference type="InterPro" id="IPR011990">
    <property type="entry name" value="TPR-like_helical_dom_sf"/>
</dbReference>
<dbReference type="Gene3D" id="1.25.40.390">
    <property type="match status" value="1"/>
</dbReference>
<evidence type="ECO:0000256" key="1">
    <source>
        <dbReference type="ARBA" id="ARBA00004442"/>
    </source>
</evidence>
<keyword evidence="9" id="KW-1185">Reference proteome</keyword>
<accession>A0A918PNF2</accession>
<evidence type="ECO:0000259" key="7">
    <source>
        <dbReference type="Pfam" id="PF14322"/>
    </source>
</evidence>
<feature type="domain" description="RagB/SusD" evidence="6">
    <location>
        <begin position="382"/>
        <end position="524"/>
    </location>
</feature>
<dbReference type="GO" id="GO:0009279">
    <property type="term" value="C:cell outer membrane"/>
    <property type="evidence" value="ECO:0007669"/>
    <property type="project" value="UniProtKB-SubCell"/>
</dbReference>
<dbReference type="Pfam" id="PF14322">
    <property type="entry name" value="SusD-like_3"/>
    <property type="match status" value="1"/>
</dbReference>
<dbReference type="PROSITE" id="PS51257">
    <property type="entry name" value="PROKAR_LIPOPROTEIN"/>
    <property type="match status" value="1"/>
</dbReference>
<evidence type="ECO:0000256" key="5">
    <source>
        <dbReference type="ARBA" id="ARBA00023237"/>
    </source>
</evidence>
<dbReference type="AlphaFoldDB" id="A0A918PNF2"/>
<dbReference type="EMBL" id="BMWX01000001">
    <property type="protein sequence ID" value="GGZ16850.1"/>
    <property type="molecule type" value="Genomic_DNA"/>
</dbReference>
<keyword evidence="3" id="KW-0732">Signal</keyword>
<evidence type="ECO:0000256" key="2">
    <source>
        <dbReference type="ARBA" id="ARBA00006275"/>
    </source>
</evidence>
<organism evidence="8 9">
    <name type="scientific">Echinicola pacifica</name>
    <dbReference type="NCBI Taxonomy" id="346377"/>
    <lineage>
        <taxon>Bacteria</taxon>
        <taxon>Pseudomonadati</taxon>
        <taxon>Bacteroidota</taxon>
        <taxon>Cytophagia</taxon>
        <taxon>Cytophagales</taxon>
        <taxon>Cyclobacteriaceae</taxon>
        <taxon>Echinicola</taxon>
    </lineage>
</organism>
<evidence type="ECO:0000259" key="6">
    <source>
        <dbReference type="Pfam" id="PF07980"/>
    </source>
</evidence>
<protein>
    <submittedName>
        <fullName evidence="8">Membrane protein</fullName>
    </submittedName>
</protein>
<dbReference type="SUPFAM" id="SSF48452">
    <property type="entry name" value="TPR-like"/>
    <property type="match status" value="1"/>
</dbReference>
<comment type="similarity">
    <text evidence="2">Belongs to the SusD family.</text>
</comment>
<dbReference type="InterPro" id="IPR033985">
    <property type="entry name" value="SusD-like_N"/>
</dbReference>
<dbReference type="Pfam" id="PF07980">
    <property type="entry name" value="SusD_RagB"/>
    <property type="match status" value="1"/>
</dbReference>